<feature type="transmembrane region" description="Helical" evidence="1">
    <location>
        <begin position="64"/>
        <end position="86"/>
    </location>
</feature>
<evidence type="ECO:0000313" key="2">
    <source>
        <dbReference type="EMBL" id="DAF93949.1"/>
    </source>
</evidence>
<name>A0A8S5UHI3_9CAUD</name>
<proteinExistence type="predicted"/>
<sequence>MSRPNFIIGLLGVPDYGEPIMFQGDKDPFGYSISTYAWVFGLALFGGAVKYLNNSQQFRVATLARDLITAGFAGLMTFWACEWLNIDGPVAAILIATAGLMGTRAIAVFESFYTKQAERMGIHIDDTTTESNNPTPGGQG</sequence>
<keyword evidence="1" id="KW-0812">Transmembrane</keyword>
<dbReference type="InterPro" id="IPR032126">
    <property type="entry name" value="LydA_holin"/>
</dbReference>
<dbReference type="EMBL" id="BK016090">
    <property type="protein sequence ID" value="DAF93956.1"/>
    <property type="molecule type" value="Genomic_DNA"/>
</dbReference>
<keyword evidence="1" id="KW-1133">Transmembrane helix</keyword>
<dbReference type="Pfam" id="PF16083">
    <property type="entry name" value="Phage_holin_3_3"/>
    <property type="match status" value="1"/>
</dbReference>
<feature type="transmembrane region" description="Helical" evidence="1">
    <location>
        <begin position="33"/>
        <end position="52"/>
    </location>
</feature>
<feature type="transmembrane region" description="Helical" evidence="1">
    <location>
        <begin position="92"/>
        <end position="113"/>
    </location>
</feature>
<evidence type="ECO:0000256" key="1">
    <source>
        <dbReference type="SAM" id="Phobius"/>
    </source>
</evidence>
<accession>A0A8S5UHI3</accession>
<reference evidence="2" key="1">
    <citation type="journal article" date="2021" name="Proc. Natl. Acad. Sci. U.S.A.">
        <title>A Catalog of Tens of Thousands of Viruses from Human Metagenomes Reveals Hidden Associations with Chronic Diseases.</title>
        <authorList>
            <person name="Tisza M.J."/>
            <person name="Buck C.B."/>
        </authorList>
    </citation>
    <scope>NUCLEOTIDE SEQUENCE</scope>
    <source>
        <strain evidence="2">Ctu2j3</strain>
    </source>
</reference>
<protein>
    <submittedName>
        <fullName evidence="2">LydA holin phage, holin superfamily III</fullName>
    </submittedName>
</protein>
<dbReference type="EMBL" id="BK016090">
    <property type="protein sequence ID" value="DAF93949.1"/>
    <property type="molecule type" value="Genomic_DNA"/>
</dbReference>
<keyword evidence="1" id="KW-0472">Membrane</keyword>
<organism evidence="2">
    <name type="scientific">Myoviridae sp. ctu2j3</name>
    <dbReference type="NCBI Taxonomy" id="2825197"/>
    <lineage>
        <taxon>Viruses</taxon>
        <taxon>Duplodnaviria</taxon>
        <taxon>Heunggongvirae</taxon>
        <taxon>Uroviricota</taxon>
        <taxon>Caudoviricetes</taxon>
    </lineage>
</organism>